<evidence type="ECO:0000256" key="4">
    <source>
        <dbReference type="ARBA" id="ARBA00023002"/>
    </source>
</evidence>
<comment type="caution">
    <text evidence="10">The sequence shown here is derived from an EMBL/GenBank/DDBJ whole genome shotgun (WGS) entry which is preliminary data.</text>
</comment>
<dbReference type="PANTHER" id="PTHR30521:SF0">
    <property type="entry name" value="DYP-TYPE PEROXIDASE FAMILY PROTEIN"/>
    <property type="match status" value="1"/>
</dbReference>
<feature type="compositionally biased region" description="Basic and acidic residues" evidence="7">
    <location>
        <begin position="206"/>
        <end position="215"/>
    </location>
</feature>
<evidence type="ECO:0000313" key="11">
    <source>
        <dbReference type="Proteomes" id="UP001149719"/>
    </source>
</evidence>
<evidence type="ECO:0000256" key="2">
    <source>
        <dbReference type="ARBA" id="ARBA00022559"/>
    </source>
</evidence>
<dbReference type="Pfam" id="PF04261">
    <property type="entry name" value="Dyp_perox_N"/>
    <property type="match status" value="1"/>
</dbReference>
<evidence type="ECO:0000256" key="1">
    <source>
        <dbReference type="ARBA" id="ARBA00001970"/>
    </source>
</evidence>
<protein>
    <submittedName>
        <fullName evidence="10">Dyp-type peroxidase</fullName>
    </submittedName>
</protein>
<dbReference type="InterPro" id="IPR006314">
    <property type="entry name" value="Dyp_peroxidase"/>
</dbReference>
<accession>A0ABT4JWP9</accession>
<feature type="region of interest" description="Disordered" evidence="7">
    <location>
        <begin position="206"/>
        <end position="226"/>
    </location>
</feature>
<comment type="cofactor">
    <cofactor evidence="1">
        <name>heme b</name>
        <dbReference type="ChEBI" id="CHEBI:60344"/>
    </cofactor>
</comment>
<sequence>MSLSPLHQTGITAEQSSEALFITFNVKPGQHKQIRLALKRSPEVISNTQSVFKSANLHAVIGIGNEYWSQLSLETPKQLTGFQHTDLKQAPDTPVDLILHIRSDRRDITSILAQKLYQLFSDSVSLVEEVSCFKYLDSRDLTGFVDGTENPEGEHRKEVALVGNEDPSFCGGSYLHLQKFIHSLHSWEQLPVDQQESIFGRSKTDNIEFSSDKKSPHAHTKRTSLKNAQGESLEILRQSMPFATLTESGLMFASYCRTPDNFNKMLNSMLKGDTEGHTDHLMKYTQAVTGQAFFVPSLLWFTQL</sequence>
<keyword evidence="3" id="KW-0479">Metal-binding</keyword>
<feature type="domain" description="Dyp-type peroxidase N-terminal" evidence="8">
    <location>
        <begin position="8"/>
        <end position="134"/>
    </location>
</feature>
<feature type="domain" description="Dyp-type peroxidase C-terminal" evidence="9">
    <location>
        <begin position="137"/>
        <end position="298"/>
    </location>
</feature>
<evidence type="ECO:0000256" key="5">
    <source>
        <dbReference type="ARBA" id="ARBA00023004"/>
    </source>
</evidence>
<dbReference type="GO" id="GO:0004601">
    <property type="term" value="F:peroxidase activity"/>
    <property type="evidence" value="ECO:0007669"/>
    <property type="project" value="UniProtKB-KW"/>
</dbReference>
<dbReference type="SUPFAM" id="SSF54909">
    <property type="entry name" value="Dimeric alpha+beta barrel"/>
    <property type="match status" value="1"/>
</dbReference>
<evidence type="ECO:0000259" key="8">
    <source>
        <dbReference type="Pfam" id="PF04261"/>
    </source>
</evidence>
<dbReference type="Pfam" id="PF20628">
    <property type="entry name" value="Dyp_perox_C"/>
    <property type="match status" value="1"/>
</dbReference>
<keyword evidence="11" id="KW-1185">Reference proteome</keyword>
<dbReference type="InterPro" id="IPR048327">
    <property type="entry name" value="Dyp_perox_N"/>
</dbReference>
<dbReference type="PANTHER" id="PTHR30521">
    <property type="entry name" value="DEFERROCHELATASE/PEROXIDASE"/>
    <property type="match status" value="1"/>
</dbReference>
<proteinExistence type="inferred from homology"/>
<gene>
    <name evidence="10" type="ORF">O1D97_14635</name>
</gene>
<evidence type="ECO:0000256" key="7">
    <source>
        <dbReference type="SAM" id="MobiDB-lite"/>
    </source>
</evidence>
<name>A0ABT4JWP9_9GAMM</name>
<dbReference type="PROSITE" id="PS51404">
    <property type="entry name" value="DYP_PEROXIDASE"/>
    <property type="match status" value="1"/>
</dbReference>
<keyword evidence="4" id="KW-0560">Oxidoreductase</keyword>
<evidence type="ECO:0000256" key="6">
    <source>
        <dbReference type="ARBA" id="ARBA00025737"/>
    </source>
</evidence>
<dbReference type="EMBL" id="JAPUBN010000019">
    <property type="protein sequence ID" value="MCZ2722811.1"/>
    <property type="molecule type" value="Genomic_DNA"/>
</dbReference>
<dbReference type="Proteomes" id="UP001149719">
    <property type="component" value="Unassembled WGS sequence"/>
</dbReference>
<comment type="similarity">
    <text evidence="6">Belongs to the DyP-type peroxidase family.</text>
</comment>
<dbReference type="RefSeq" id="WP_269126752.1">
    <property type="nucleotide sequence ID" value="NZ_JAPUBN010000019.1"/>
</dbReference>
<dbReference type="InterPro" id="IPR011008">
    <property type="entry name" value="Dimeric_a/b-barrel"/>
</dbReference>
<keyword evidence="2 10" id="KW-0575">Peroxidase</keyword>
<organism evidence="10 11">
    <name type="scientific">Marinomonas phaeophyticola</name>
    <dbReference type="NCBI Taxonomy" id="3004091"/>
    <lineage>
        <taxon>Bacteria</taxon>
        <taxon>Pseudomonadati</taxon>
        <taxon>Pseudomonadota</taxon>
        <taxon>Gammaproteobacteria</taxon>
        <taxon>Oceanospirillales</taxon>
        <taxon>Oceanospirillaceae</taxon>
        <taxon>Marinomonas</taxon>
    </lineage>
</organism>
<dbReference type="NCBIfam" id="TIGR01413">
    <property type="entry name" value="Dyp_perox_fam"/>
    <property type="match status" value="1"/>
</dbReference>
<keyword evidence="5" id="KW-0408">Iron</keyword>
<evidence type="ECO:0000259" key="9">
    <source>
        <dbReference type="Pfam" id="PF20628"/>
    </source>
</evidence>
<reference evidence="10" key="1">
    <citation type="submission" date="2022-12" db="EMBL/GenBank/DDBJ databases">
        <title>Marinomonas 15G1-11 sp. nov, isolated from marine algae.</title>
        <authorList>
            <person name="Butt M."/>
            <person name="Choi D.G."/>
            <person name="Kim J.M."/>
            <person name="Lee J.K."/>
            <person name="Baek J.H."/>
            <person name="Jeon C.O."/>
        </authorList>
    </citation>
    <scope>NUCLEOTIDE SEQUENCE</scope>
    <source>
        <strain evidence="10">15G1-11</strain>
    </source>
</reference>
<dbReference type="InterPro" id="IPR048328">
    <property type="entry name" value="Dyp_perox_C"/>
</dbReference>
<evidence type="ECO:0000256" key="3">
    <source>
        <dbReference type="ARBA" id="ARBA00022723"/>
    </source>
</evidence>
<evidence type="ECO:0000313" key="10">
    <source>
        <dbReference type="EMBL" id="MCZ2722811.1"/>
    </source>
</evidence>